<accession>A0ABT6Q4Q4</accession>
<keyword evidence="4" id="KW-1185">Reference proteome</keyword>
<dbReference type="InterPro" id="IPR035093">
    <property type="entry name" value="RelE/ParE_toxin_dom_sf"/>
</dbReference>
<proteinExistence type="inferred from homology"/>
<evidence type="ECO:0000256" key="2">
    <source>
        <dbReference type="ARBA" id="ARBA00022649"/>
    </source>
</evidence>
<organism evidence="3 4">
    <name type="scientific">Commensalibacter nepenthis</name>
    <dbReference type="NCBI Taxonomy" id="3043872"/>
    <lineage>
        <taxon>Bacteria</taxon>
        <taxon>Pseudomonadati</taxon>
        <taxon>Pseudomonadota</taxon>
        <taxon>Alphaproteobacteria</taxon>
        <taxon>Acetobacterales</taxon>
        <taxon>Acetobacteraceae</taxon>
    </lineage>
</organism>
<comment type="caution">
    <text evidence="3">The sequence shown here is derived from an EMBL/GenBank/DDBJ whole genome shotgun (WGS) entry which is preliminary data.</text>
</comment>
<reference evidence="3" key="1">
    <citation type="submission" date="2023-05" db="EMBL/GenBank/DDBJ databases">
        <title>Whole genome sequence of Commensalibacter sp.</title>
        <authorList>
            <person name="Charoenyingcharoen P."/>
            <person name="Yukphan P."/>
        </authorList>
    </citation>
    <scope>NUCLEOTIDE SEQUENCE</scope>
    <source>
        <strain evidence="3">TBRC 10068</strain>
    </source>
</reference>
<gene>
    <name evidence="3" type="ORF">QJV33_00485</name>
</gene>
<sequence>MKLEWRPATEIDRDNIAEYIAKDNPRSAIALDLEFAKKAELARANPAMYRVGRISGTREIVVQNNYVMVYKVDNKAKIITILRILHAAQQFPKKLVL</sequence>
<evidence type="ECO:0000313" key="3">
    <source>
        <dbReference type="EMBL" id="MDI2111779.1"/>
    </source>
</evidence>
<evidence type="ECO:0000256" key="1">
    <source>
        <dbReference type="ARBA" id="ARBA00006226"/>
    </source>
</evidence>
<name>A0ABT6Q4Q4_9PROT</name>
<dbReference type="PANTHER" id="PTHR33755">
    <property type="entry name" value="TOXIN PARE1-RELATED"/>
    <property type="match status" value="1"/>
</dbReference>
<dbReference type="EMBL" id="JASBAN010000001">
    <property type="protein sequence ID" value="MDI2111779.1"/>
    <property type="molecule type" value="Genomic_DNA"/>
</dbReference>
<comment type="similarity">
    <text evidence="1">Belongs to the RelE toxin family.</text>
</comment>
<dbReference type="InterPro" id="IPR051803">
    <property type="entry name" value="TA_system_RelE-like_toxin"/>
</dbReference>
<dbReference type="NCBIfam" id="TIGR02385">
    <property type="entry name" value="RelE_StbE"/>
    <property type="match status" value="1"/>
</dbReference>
<dbReference type="PANTHER" id="PTHR33755:SF6">
    <property type="entry name" value="PLASMID STABILIZATION SYSTEM PROTEIN"/>
    <property type="match status" value="1"/>
</dbReference>
<dbReference type="RefSeq" id="WP_281461468.1">
    <property type="nucleotide sequence ID" value="NZ_JASBAN010000001.1"/>
</dbReference>
<protein>
    <submittedName>
        <fullName evidence="3">Type II toxin-antitoxin system RelE/ParE family toxin</fullName>
    </submittedName>
</protein>
<evidence type="ECO:0000313" key="4">
    <source>
        <dbReference type="Proteomes" id="UP001431775"/>
    </source>
</evidence>
<dbReference type="Gene3D" id="3.30.2310.20">
    <property type="entry name" value="RelE-like"/>
    <property type="match status" value="1"/>
</dbReference>
<dbReference type="Proteomes" id="UP001431775">
    <property type="component" value="Unassembled WGS sequence"/>
</dbReference>
<keyword evidence="2" id="KW-1277">Toxin-antitoxin system</keyword>
<dbReference type="InterPro" id="IPR007712">
    <property type="entry name" value="RelE/ParE_toxin"/>
</dbReference>
<dbReference type="Pfam" id="PF05016">
    <property type="entry name" value="ParE_toxin"/>
    <property type="match status" value="1"/>
</dbReference>